<dbReference type="AlphaFoldDB" id="A0A2G8L148"/>
<dbReference type="OrthoDB" id="10065431at2759"/>
<dbReference type="PANTHER" id="PTHR23322:SF93">
    <property type="entry name" value="UBX DOMAIN-CONTAINING PROTEIN 8"/>
    <property type="match status" value="1"/>
</dbReference>
<protein>
    <submittedName>
        <fullName evidence="3">Putative UBX domain-containing protein 8</fullName>
    </submittedName>
</protein>
<dbReference type="PANTHER" id="PTHR23322">
    <property type="entry name" value="FAS-ASSOCIATED PROTEIN"/>
    <property type="match status" value="1"/>
</dbReference>
<dbReference type="Proteomes" id="UP000230750">
    <property type="component" value="Unassembled WGS sequence"/>
</dbReference>
<sequence length="130" mass="14689">MDISGPAKDNKNTEDDGDNNTRKGLRKRAEGTSRDAANIRKIPENSRKKVTTPEAKPQPIKIITLPEEPPEGSHESVTIALRGLSDVKKRRFLKTEKVQVLLDWMTKQGYHPKLYTLYTTYPRAGPVQGY</sequence>
<reference evidence="3 4" key="1">
    <citation type="journal article" date="2017" name="PLoS Biol.">
        <title>The sea cucumber genome provides insights into morphological evolution and visceral regeneration.</title>
        <authorList>
            <person name="Zhang X."/>
            <person name="Sun L."/>
            <person name="Yuan J."/>
            <person name="Sun Y."/>
            <person name="Gao Y."/>
            <person name="Zhang L."/>
            <person name="Li S."/>
            <person name="Dai H."/>
            <person name="Hamel J.F."/>
            <person name="Liu C."/>
            <person name="Yu Y."/>
            <person name="Liu S."/>
            <person name="Lin W."/>
            <person name="Guo K."/>
            <person name="Jin S."/>
            <person name="Xu P."/>
            <person name="Storey K.B."/>
            <person name="Huan P."/>
            <person name="Zhang T."/>
            <person name="Zhou Y."/>
            <person name="Zhang J."/>
            <person name="Lin C."/>
            <person name="Li X."/>
            <person name="Xing L."/>
            <person name="Huo D."/>
            <person name="Sun M."/>
            <person name="Wang L."/>
            <person name="Mercier A."/>
            <person name="Li F."/>
            <person name="Yang H."/>
            <person name="Xiang J."/>
        </authorList>
    </citation>
    <scope>NUCLEOTIDE SEQUENCE [LARGE SCALE GENOMIC DNA]</scope>
    <source>
        <strain evidence="3">Shaxun</strain>
        <tissue evidence="3">Muscle</tissue>
    </source>
</reference>
<dbReference type="STRING" id="307972.A0A2G8L148"/>
<dbReference type="GO" id="GO:0043130">
    <property type="term" value="F:ubiquitin binding"/>
    <property type="evidence" value="ECO:0007669"/>
    <property type="project" value="TreeGrafter"/>
</dbReference>
<gene>
    <name evidence="3" type="ORF">BSL78_09126</name>
</gene>
<evidence type="ECO:0000259" key="2">
    <source>
        <dbReference type="Pfam" id="PF00789"/>
    </source>
</evidence>
<comment type="caution">
    <text evidence="3">The sequence shown here is derived from an EMBL/GenBank/DDBJ whole genome shotgun (WGS) entry which is preliminary data.</text>
</comment>
<dbReference type="Pfam" id="PF00789">
    <property type="entry name" value="UBX"/>
    <property type="match status" value="1"/>
</dbReference>
<feature type="domain" description="UBX" evidence="2">
    <location>
        <begin position="88"/>
        <end position="123"/>
    </location>
</feature>
<evidence type="ECO:0000313" key="4">
    <source>
        <dbReference type="Proteomes" id="UP000230750"/>
    </source>
</evidence>
<dbReference type="InterPro" id="IPR029071">
    <property type="entry name" value="Ubiquitin-like_domsf"/>
</dbReference>
<feature type="region of interest" description="Disordered" evidence="1">
    <location>
        <begin position="1"/>
        <end position="74"/>
    </location>
</feature>
<evidence type="ECO:0000256" key="1">
    <source>
        <dbReference type="SAM" id="MobiDB-lite"/>
    </source>
</evidence>
<evidence type="ECO:0000313" key="3">
    <source>
        <dbReference type="EMBL" id="PIK53989.1"/>
    </source>
</evidence>
<dbReference type="InterPro" id="IPR001012">
    <property type="entry name" value="UBX_dom"/>
</dbReference>
<dbReference type="InterPro" id="IPR050730">
    <property type="entry name" value="UBX_domain-protein"/>
</dbReference>
<proteinExistence type="predicted"/>
<accession>A0A2G8L148</accession>
<organism evidence="3 4">
    <name type="scientific">Stichopus japonicus</name>
    <name type="common">Sea cucumber</name>
    <dbReference type="NCBI Taxonomy" id="307972"/>
    <lineage>
        <taxon>Eukaryota</taxon>
        <taxon>Metazoa</taxon>
        <taxon>Echinodermata</taxon>
        <taxon>Eleutherozoa</taxon>
        <taxon>Echinozoa</taxon>
        <taxon>Holothuroidea</taxon>
        <taxon>Aspidochirotacea</taxon>
        <taxon>Aspidochirotida</taxon>
        <taxon>Stichopodidae</taxon>
        <taxon>Apostichopus</taxon>
    </lineage>
</organism>
<dbReference type="Gene3D" id="3.10.20.90">
    <property type="entry name" value="Phosphatidylinositol 3-kinase Catalytic Subunit, Chain A, domain 1"/>
    <property type="match status" value="1"/>
</dbReference>
<name>A0A2G8L148_STIJA</name>
<keyword evidence="4" id="KW-1185">Reference proteome</keyword>
<dbReference type="SUPFAM" id="SSF54236">
    <property type="entry name" value="Ubiquitin-like"/>
    <property type="match status" value="1"/>
</dbReference>
<feature type="compositionally biased region" description="Basic and acidic residues" evidence="1">
    <location>
        <begin position="27"/>
        <end position="47"/>
    </location>
</feature>
<dbReference type="EMBL" id="MRZV01000268">
    <property type="protein sequence ID" value="PIK53989.1"/>
    <property type="molecule type" value="Genomic_DNA"/>
</dbReference>